<feature type="compositionally biased region" description="Acidic residues" evidence="5">
    <location>
        <begin position="356"/>
        <end position="369"/>
    </location>
</feature>
<comment type="caution">
    <text evidence="7">The sequence shown here is derived from an EMBL/GenBank/DDBJ whole genome shotgun (WGS) entry which is preliminary data.</text>
</comment>
<dbReference type="PANTHER" id="PTHR12242:SF1">
    <property type="entry name" value="MYND-TYPE DOMAIN-CONTAINING PROTEIN"/>
    <property type="match status" value="1"/>
</dbReference>
<feature type="transmembrane region" description="Helical" evidence="6">
    <location>
        <begin position="94"/>
        <end position="118"/>
    </location>
</feature>
<feature type="compositionally biased region" description="Basic and acidic residues" evidence="5">
    <location>
        <begin position="315"/>
        <end position="325"/>
    </location>
</feature>
<evidence type="ECO:0000256" key="5">
    <source>
        <dbReference type="SAM" id="MobiDB-lite"/>
    </source>
</evidence>
<feature type="compositionally biased region" description="Polar residues" evidence="5">
    <location>
        <begin position="296"/>
        <end position="309"/>
    </location>
</feature>
<dbReference type="EMBL" id="JAAAIM010000235">
    <property type="protein sequence ID" value="KAG0291568.1"/>
    <property type="molecule type" value="Genomic_DNA"/>
</dbReference>
<feature type="transmembrane region" description="Helical" evidence="6">
    <location>
        <begin position="23"/>
        <end position="46"/>
    </location>
</feature>
<keyword evidence="3 6" id="KW-1133">Transmembrane helix</keyword>
<accession>A0ABQ7K4Q5</accession>
<keyword evidence="2 6" id="KW-0812">Transmembrane</keyword>
<feature type="region of interest" description="Disordered" evidence="5">
    <location>
        <begin position="292"/>
        <end position="369"/>
    </location>
</feature>
<protein>
    <submittedName>
        <fullName evidence="7">Uncharacterized protein</fullName>
    </submittedName>
</protein>
<evidence type="ECO:0000256" key="1">
    <source>
        <dbReference type="ARBA" id="ARBA00004127"/>
    </source>
</evidence>
<comment type="subcellular location">
    <subcellularLocation>
        <location evidence="1">Endomembrane system</location>
        <topology evidence="1">Multi-pass membrane protein</topology>
    </subcellularLocation>
</comment>
<dbReference type="Proteomes" id="UP001194696">
    <property type="component" value="Unassembled WGS sequence"/>
</dbReference>
<keyword evidence="8" id="KW-1185">Reference proteome</keyword>
<feature type="transmembrane region" description="Helical" evidence="6">
    <location>
        <begin position="130"/>
        <end position="150"/>
    </location>
</feature>
<dbReference type="Pfam" id="PF04750">
    <property type="entry name" value="Far-17a_AIG1"/>
    <property type="match status" value="1"/>
</dbReference>
<reference evidence="7 8" key="1">
    <citation type="journal article" date="2020" name="Fungal Divers.">
        <title>Resolving the Mortierellaceae phylogeny through synthesis of multi-gene phylogenetics and phylogenomics.</title>
        <authorList>
            <person name="Vandepol N."/>
            <person name="Liber J."/>
            <person name="Desiro A."/>
            <person name="Na H."/>
            <person name="Kennedy M."/>
            <person name="Barry K."/>
            <person name="Grigoriev I.V."/>
            <person name="Miller A.N."/>
            <person name="O'Donnell K."/>
            <person name="Stajich J.E."/>
            <person name="Bonito G."/>
        </authorList>
    </citation>
    <scope>NUCLEOTIDE SEQUENCE [LARGE SCALE GENOMIC DNA]</scope>
    <source>
        <strain evidence="7 8">AD045</strain>
    </source>
</reference>
<proteinExistence type="predicted"/>
<gene>
    <name evidence="7" type="ORF">BGZ96_005068</name>
</gene>
<sequence length="369" mass="40139">MASTARPTTTIERQHWFLTDMNFFLYHTICTFHVIVPILFWGYLAVDGQAHTMAVEKEVEALWRNYSFHGGDLVIMLLEISINSMPFIPSHVLIVYFVCLLYLAEAHLVHFLSGEWIYPFLDTSVGPIWVAMYFGVGVAIGCAFGGMYFLHRGRNWCFARRAAAKVLRDASTANEESGEAAVPEMVVVTSSIPTVYPGTHLQSTFSSAATSLPSGTVLISTAGPSGDYVLSSSSNNHSHNHHTSIMTHTNTSSALFPTAAPPSTILASSASAGFTPTLQPLSIPTQILIQSRRRSYSNCSNDSTTSTLVGSDEGMNSKDKEKDLEGTPISERTARRLSMNGGTQPQVDASGLQKVDEEDGGETETEGDR</sequence>
<evidence type="ECO:0000256" key="4">
    <source>
        <dbReference type="ARBA" id="ARBA00023136"/>
    </source>
</evidence>
<evidence type="ECO:0000313" key="7">
    <source>
        <dbReference type="EMBL" id="KAG0291568.1"/>
    </source>
</evidence>
<evidence type="ECO:0000256" key="2">
    <source>
        <dbReference type="ARBA" id="ARBA00022692"/>
    </source>
</evidence>
<evidence type="ECO:0000313" key="8">
    <source>
        <dbReference type="Proteomes" id="UP001194696"/>
    </source>
</evidence>
<dbReference type="InterPro" id="IPR006838">
    <property type="entry name" value="ADTRP_AIG1"/>
</dbReference>
<name>A0ABQ7K4Q5_9FUNG</name>
<dbReference type="PANTHER" id="PTHR12242">
    <property type="entry name" value="OS02G0130600 PROTEIN-RELATED"/>
    <property type="match status" value="1"/>
</dbReference>
<keyword evidence="4 6" id="KW-0472">Membrane</keyword>
<evidence type="ECO:0000256" key="3">
    <source>
        <dbReference type="ARBA" id="ARBA00022989"/>
    </source>
</evidence>
<evidence type="ECO:0000256" key="6">
    <source>
        <dbReference type="SAM" id="Phobius"/>
    </source>
</evidence>
<organism evidence="7 8">
    <name type="scientific">Linnemannia gamsii</name>
    <dbReference type="NCBI Taxonomy" id="64522"/>
    <lineage>
        <taxon>Eukaryota</taxon>
        <taxon>Fungi</taxon>
        <taxon>Fungi incertae sedis</taxon>
        <taxon>Mucoromycota</taxon>
        <taxon>Mortierellomycotina</taxon>
        <taxon>Mortierellomycetes</taxon>
        <taxon>Mortierellales</taxon>
        <taxon>Mortierellaceae</taxon>
        <taxon>Linnemannia</taxon>
    </lineage>
</organism>